<feature type="compositionally biased region" description="Polar residues" evidence="11">
    <location>
        <begin position="450"/>
        <end position="459"/>
    </location>
</feature>
<dbReference type="PROSITE" id="PS51132">
    <property type="entry name" value="OLF"/>
    <property type="match status" value="1"/>
</dbReference>
<name>A0A8W8HQN1_MAGGI</name>
<sequence length="952" mass="106731">MEGLKGDKGNEGPKGDKGNEGPKGERGIEGSLGEKGDTGSKGEDGKPGPKGDRGEKGTQGVAWSPSSNETCLCSCSYLGTPPTTSPVTMIQEEDMTTDIVACTPTSTTTSTSTTTITTTTTTTTTPIPTTPRPRKSYCLIKKIGIPFFKMKTGPAKGCWMRDQVVNSERIWIVEGVSGQFLKEYTSIENTQEITAYNLTQFYFQGTNHIVYNGTFCYHWKGTMKIVCYDMRLQSVVMASDVDDSNFEDDRTLYKGSNSYYDLEADDNGLWLIFSKKNDSVYTYVLQFYPGTLREYRQIKVPVNSRQYEEILDNSAAHGLECERHCLSQAEKKFTLEKETCVVIVTSTTGDGWADDAVGLEQVVEPWIEGLFPALLKFLSFNCPDLSGTSQITEICEIEVERSHFDKDGESSDKKIETKITESNGHFKEKESQAKNTTDSTEPNSDKFESESSSTISNGKGLNETEDLVKHIEGITLEESTEPSLRKSIAPLCDAAVTVPLLPAAYLSINFDIDQDMKPSLLPSNSSAVTTISEATVIRTDILTSKEALKKTLRLRLKIGEEFEYQPGDSVSVYCQNEEKEVEMLLKRLNVLDKADIICQIELMKDTKKAKAAIPLHIPTITTLRTLFTYNIDIREPPKKAVIRQLVEGTTNPQEKRRLQELCSKQGMGDYTSFIRNPEISILDLLLAFPSCNPDVDRLIESLPKLQPRPYSACSSPLKTPQHLDIAFNVINIPEGDGRSFARQGVCTGMLDRVTNQNQIREETTEDGTNTEIFQLQISARPNQYFRLPSDVSIPLILIGPGTGVAPFVGFLQHREMQKNSAEFADQAFGEIFLFFGCRNRSQDFLFKEELMRLQKVDILSKLYVSFSREAISQEDPKYVQDNIKSNAEQVLQLIYNQKAVIYVCGDAKNMAKDVNQTFMKILQEKKEMTESEAKSFITKMRLERRYLEDVWT</sequence>
<dbReference type="Gene3D" id="1.20.990.10">
    <property type="entry name" value="NADPH-cytochrome p450 Reductase, Chain A, domain 3"/>
    <property type="match status" value="1"/>
</dbReference>
<feature type="domain" description="Olfactomedin-like" evidence="12">
    <location>
        <begin position="137"/>
        <end position="435"/>
    </location>
</feature>
<dbReference type="Pfam" id="PF00667">
    <property type="entry name" value="FAD_binding_1"/>
    <property type="match status" value="1"/>
</dbReference>
<evidence type="ECO:0000256" key="2">
    <source>
        <dbReference type="ARBA" id="ARBA00001974"/>
    </source>
</evidence>
<keyword evidence="7" id="KW-0560">Oxidoreductase</keyword>
<dbReference type="InterPro" id="IPR001433">
    <property type="entry name" value="OxRdtase_FAD/NAD-bd"/>
</dbReference>
<feature type="region of interest" description="Disordered" evidence="11">
    <location>
        <begin position="103"/>
        <end position="130"/>
    </location>
</feature>
<dbReference type="SMART" id="SM00284">
    <property type="entry name" value="OLF"/>
    <property type="match status" value="1"/>
</dbReference>
<evidence type="ECO:0000256" key="4">
    <source>
        <dbReference type="ARBA" id="ARBA00022643"/>
    </source>
</evidence>
<evidence type="ECO:0000256" key="9">
    <source>
        <dbReference type="ARBA" id="ARBA00040659"/>
    </source>
</evidence>
<dbReference type="PANTHER" id="PTHR19384">
    <property type="entry name" value="NITRIC OXIDE SYNTHASE-RELATED"/>
    <property type="match status" value="1"/>
</dbReference>
<dbReference type="GO" id="GO:0050667">
    <property type="term" value="P:homocysteine metabolic process"/>
    <property type="evidence" value="ECO:0007669"/>
    <property type="project" value="TreeGrafter"/>
</dbReference>
<dbReference type="GO" id="GO:0010181">
    <property type="term" value="F:FMN binding"/>
    <property type="evidence" value="ECO:0007669"/>
    <property type="project" value="TreeGrafter"/>
</dbReference>
<dbReference type="CDD" id="cd06203">
    <property type="entry name" value="methionine_synthase_red"/>
    <property type="match status" value="1"/>
</dbReference>
<dbReference type="InterPro" id="IPR003112">
    <property type="entry name" value="Olfac-like_dom"/>
</dbReference>
<evidence type="ECO:0000259" key="13">
    <source>
        <dbReference type="PROSITE" id="PS51384"/>
    </source>
</evidence>
<keyword evidence="5" id="KW-0274">FAD</keyword>
<keyword evidence="4" id="KW-0288">FMN</keyword>
<dbReference type="InterPro" id="IPR008160">
    <property type="entry name" value="Collagen"/>
</dbReference>
<dbReference type="Gene3D" id="2.40.30.10">
    <property type="entry name" value="Translation factors"/>
    <property type="match status" value="1"/>
</dbReference>
<dbReference type="PANTHER" id="PTHR19384:SF84">
    <property type="entry name" value="METHIONINE SYNTHASE REDUCTASE"/>
    <property type="match status" value="1"/>
</dbReference>
<reference evidence="14" key="1">
    <citation type="submission" date="2022-08" db="UniProtKB">
        <authorList>
            <consortium name="EnsemblMetazoa"/>
        </authorList>
    </citation>
    <scope>IDENTIFICATION</scope>
    <source>
        <strain evidence="14">05x7-T-G4-1.051#20</strain>
    </source>
</reference>
<comment type="caution">
    <text evidence="10">Lacks conserved residue(s) required for the propagation of feature annotation.</text>
</comment>
<evidence type="ECO:0000256" key="8">
    <source>
        <dbReference type="ARBA" id="ARBA00039088"/>
    </source>
</evidence>
<dbReference type="InterPro" id="IPR017938">
    <property type="entry name" value="Riboflavin_synthase-like_b-brl"/>
</dbReference>
<evidence type="ECO:0000256" key="7">
    <source>
        <dbReference type="ARBA" id="ARBA00023002"/>
    </source>
</evidence>
<keyword evidence="15" id="KW-1185">Reference proteome</keyword>
<evidence type="ECO:0000256" key="1">
    <source>
        <dbReference type="ARBA" id="ARBA00001917"/>
    </source>
</evidence>
<protein>
    <recommendedName>
        <fullName evidence="9">Methionine synthase reductase</fullName>
        <ecNumber evidence="8">1.16.1.8</ecNumber>
    </recommendedName>
</protein>
<evidence type="ECO:0000256" key="5">
    <source>
        <dbReference type="ARBA" id="ARBA00022827"/>
    </source>
</evidence>
<dbReference type="InterPro" id="IPR001709">
    <property type="entry name" value="Flavoprot_Pyr_Nucl_cyt_Rdtase"/>
</dbReference>
<dbReference type="Pfam" id="PF00175">
    <property type="entry name" value="NAD_binding_1"/>
    <property type="match status" value="1"/>
</dbReference>
<feature type="compositionally biased region" description="Polar residues" evidence="11">
    <location>
        <begin position="433"/>
        <end position="442"/>
    </location>
</feature>
<dbReference type="InterPro" id="IPR023173">
    <property type="entry name" value="NADPH_Cyt_P450_Rdtase_alpha"/>
</dbReference>
<dbReference type="Pfam" id="PF02191">
    <property type="entry name" value="OLF"/>
    <property type="match status" value="1"/>
</dbReference>
<feature type="compositionally biased region" description="Low complexity" evidence="11">
    <location>
        <begin position="103"/>
        <end position="127"/>
    </location>
</feature>
<dbReference type="AlphaFoldDB" id="A0A8W8HQN1"/>
<evidence type="ECO:0000256" key="10">
    <source>
        <dbReference type="PROSITE-ProRule" id="PRU00446"/>
    </source>
</evidence>
<dbReference type="FunFam" id="3.40.50.80:FF:000018">
    <property type="entry name" value="NADPH--cytochrome P450 reductase"/>
    <property type="match status" value="1"/>
</dbReference>
<dbReference type="PROSITE" id="PS51384">
    <property type="entry name" value="FAD_FR"/>
    <property type="match status" value="1"/>
</dbReference>
<evidence type="ECO:0000313" key="14">
    <source>
        <dbReference type="EnsemblMetazoa" id="G10608.1:cds"/>
    </source>
</evidence>
<comment type="cofactor">
    <cofactor evidence="1">
        <name>FMN</name>
        <dbReference type="ChEBI" id="CHEBI:58210"/>
    </cofactor>
</comment>
<keyword evidence="3" id="KW-0285">Flavoprotein</keyword>
<dbReference type="GO" id="GO:0050660">
    <property type="term" value="F:flavin adenine dinucleotide binding"/>
    <property type="evidence" value="ECO:0007669"/>
    <property type="project" value="TreeGrafter"/>
</dbReference>
<dbReference type="InterPro" id="IPR039261">
    <property type="entry name" value="FNR_nucleotide-bd"/>
</dbReference>
<organism evidence="14 15">
    <name type="scientific">Magallana gigas</name>
    <name type="common">Pacific oyster</name>
    <name type="synonym">Crassostrea gigas</name>
    <dbReference type="NCBI Taxonomy" id="29159"/>
    <lineage>
        <taxon>Eukaryota</taxon>
        <taxon>Metazoa</taxon>
        <taxon>Spiralia</taxon>
        <taxon>Lophotrochozoa</taxon>
        <taxon>Mollusca</taxon>
        <taxon>Bivalvia</taxon>
        <taxon>Autobranchia</taxon>
        <taxon>Pteriomorphia</taxon>
        <taxon>Ostreida</taxon>
        <taxon>Ostreoidea</taxon>
        <taxon>Ostreidae</taxon>
        <taxon>Magallana</taxon>
    </lineage>
</organism>
<dbReference type="EC" id="1.16.1.8" evidence="8"/>
<evidence type="ECO:0000259" key="12">
    <source>
        <dbReference type="PROSITE" id="PS51132"/>
    </source>
</evidence>
<feature type="region of interest" description="Disordered" evidence="11">
    <location>
        <begin position="406"/>
        <end position="461"/>
    </location>
</feature>
<dbReference type="FunFam" id="1.20.990.10:FF:000007">
    <property type="entry name" value="Methionine synthase reductase"/>
    <property type="match status" value="1"/>
</dbReference>
<dbReference type="GO" id="GO:0009086">
    <property type="term" value="P:methionine biosynthetic process"/>
    <property type="evidence" value="ECO:0007669"/>
    <property type="project" value="TreeGrafter"/>
</dbReference>
<dbReference type="PRINTS" id="PR00371">
    <property type="entry name" value="FPNCR"/>
</dbReference>
<dbReference type="Pfam" id="PF01391">
    <property type="entry name" value="Collagen"/>
    <property type="match status" value="1"/>
</dbReference>
<dbReference type="Gene3D" id="3.40.50.80">
    <property type="entry name" value="Nucleotide-binding domain of ferredoxin-NADP reductase (FNR) module"/>
    <property type="match status" value="1"/>
</dbReference>
<dbReference type="GO" id="GO:0030586">
    <property type="term" value="F:[methionine synthase] reductase (NADPH) activity"/>
    <property type="evidence" value="ECO:0007669"/>
    <property type="project" value="UniProtKB-EC"/>
</dbReference>
<accession>A0A8W8HQN1</accession>
<dbReference type="InterPro" id="IPR017927">
    <property type="entry name" value="FAD-bd_FR_type"/>
</dbReference>
<evidence type="ECO:0000256" key="3">
    <source>
        <dbReference type="ARBA" id="ARBA00022630"/>
    </source>
</evidence>
<dbReference type="EnsemblMetazoa" id="G10608.1">
    <property type="protein sequence ID" value="G10608.1:cds"/>
    <property type="gene ID" value="G10608"/>
</dbReference>
<keyword evidence="6" id="KW-0521">NADP</keyword>
<comment type="cofactor">
    <cofactor evidence="2">
        <name>FAD</name>
        <dbReference type="ChEBI" id="CHEBI:57692"/>
    </cofactor>
</comment>
<feature type="domain" description="FAD-binding FR-type" evidence="13">
    <location>
        <begin position="529"/>
        <end position="788"/>
    </location>
</feature>
<feature type="region of interest" description="Disordered" evidence="11">
    <location>
        <begin position="1"/>
        <end position="67"/>
    </location>
</feature>
<evidence type="ECO:0000256" key="6">
    <source>
        <dbReference type="ARBA" id="ARBA00022857"/>
    </source>
</evidence>
<dbReference type="Proteomes" id="UP000005408">
    <property type="component" value="Unassembled WGS sequence"/>
</dbReference>
<evidence type="ECO:0000313" key="15">
    <source>
        <dbReference type="Proteomes" id="UP000005408"/>
    </source>
</evidence>
<dbReference type="InterPro" id="IPR003097">
    <property type="entry name" value="CysJ-like_FAD-binding"/>
</dbReference>
<proteinExistence type="predicted"/>
<feature type="compositionally biased region" description="Basic and acidic residues" evidence="11">
    <location>
        <begin position="406"/>
        <end position="432"/>
    </location>
</feature>
<dbReference type="GO" id="GO:0005829">
    <property type="term" value="C:cytosol"/>
    <property type="evidence" value="ECO:0007669"/>
    <property type="project" value="TreeGrafter"/>
</dbReference>
<dbReference type="SUPFAM" id="SSF63380">
    <property type="entry name" value="Riboflavin synthase domain-like"/>
    <property type="match status" value="1"/>
</dbReference>
<evidence type="ECO:0000256" key="11">
    <source>
        <dbReference type="SAM" id="MobiDB-lite"/>
    </source>
</evidence>
<dbReference type="SUPFAM" id="SSF52343">
    <property type="entry name" value="Ferredoxin reductase-like, C-terminal NADP-linked domain"/>
    <property type="match status" value="1"/>
</dbReference>
<feature type="compositionally biased region" description="Basic and acidic residues" evidence="11">
    <location>
        <begin position="1"/>
        <end position="56"/>
    </location>
</feature>